<comment type="caution">
    <text evidence="13">The sequence shown here is derived from an EMBL/GenBank/DDBJ whole genome shotgun (WGS) entry which is preliminary data.</text>
</comment>
<dbReference type="Gene3D" id="1.20.1440.90">
    <property type="entry name" value="Phosphoenolpyruvate/pyruvate domain"/>
    <property type="match status" value="1"/>
</dbReference>
<comment type="function">
    <text evidence="2 10">Forms oxaloacetate, a four-carbon dicarboxylic acid source for the tricarboxylic acid cycle.</text>
</comment>
<organism evidence="13 14">
    <name type="scientific">Pelistega suis</name>
    <dbReference type="NCBI Taxonomy" id="1631957"/>
    <lineage>
        <taxon>Bacteria</taxon>
        <taxon>Pseudomonadati</taxon>
        <taxon>Pseudomonadota</taxon>
        <taxon>Betaproteobacteria</taxon>
        <taxon>Burkholderiales</taxon>
        <taxon>Alcaligenaceae</taxon>
        <taxon>Pelistega</taxon>
    </lineage>
</organism>
<dbReference type="PRINTS" id="PR00150">
    <property type="entry name" value="PEPCARBXLASE"/>
</dbReference>
<evidence type="ECO:0000256" key="10">
    <source>
        <dbReference type="HAMAP-Rule" id="MF_00595"/>
    </source>
</evidence>
<keyword evidence="6 10" id="KW-0460">Magnesium</keyword>
<evidence type="ECO:0000256" key="9">
    <source>
        <dbReference type="ARBA" id="ARBA00048995"/>
    </source>
</evidence>
<evidence type="ECO:0000256" key="8">
    <source>
        <dbReference type="ARBA" id="ARBA00023300"/>
    </source>
</evidence>
<evidence type="ECO:0000256" key="5">
    <source>
        <dbReference type="ARBA" id="ARBA00022419"/>
    </source>
</evidence>
<keyword evidence="13" id="KW-0670">Pyruvate</keyword>
<dbReference type="PROSITE" id="PS00393">
    <property type="entry name" value="PEPCASE_2"/>
    <property type="match status" value="1"/>
</dbReference>
<dbReference type="InterPro" id="IPR018129">
    <property type="entry name" value="PEP_COase_Lys_AS"/>
</dbReference>
<dbReference type="GO" id="GO:0006099">
    <property type="term" value="P:tricarboxylic acid cycle"/>
    <property type="evidence" value="ECO:0007669"/>
    <property type="project" value="InterPro"/>
</dbReference>
<protein>
    <recommendedName>
        <fullName evidence="5 10">Phosphoenolpyruvate carboxylase</fullName>
        <shortName evidence="10">PEPC</shortName>
        <shortName evidence="10">PEPCase</shortName>
        <ecNumber evidence="4 10">4.1.1.31</ecNumber>
    </recommendedName>
</protein>
<comment type="catalytic activity">
    <reaction evidence="9 10">
        <text>oxaloacetate + phosphate = phosphoenolpyruvate + hydrogencarbonate</text>
        <dbReference type="Rhea" id="RHEA:28370"/>
        <dbReference type="ChEBI" id="CHEBI:16452"/>
        <dbReference type="ChEBI" id="CHEBI:17544"/>
        <dbReference type="ChEBI" id="CHEBI:43474"/>
        <dbReference type="ChEBI" id="CHEBI:58702"/>
        <dbReference type="EC" id="4.1.1.31"/>
    </reaction>
</comment>
<keyword evidence="8 10" id="KW-0120">Carbon dioxide fixation</keyword>
<dbReference type="AlphaFoldDB" id="A0A849P461"/>
<dbReference type="GO" id="GO:0005829">
    <property type="term" value="C:cytosol"/>
    <property type="evidence" value="ECO:0007669"/>
    <property type="project" value="TreeGrafter"/>
</dbReference>
<sequence length="944" mass="106888">MTNNAIKTSNKSLHNDIYLLGKLLGEAIRSSDGEKAFNDIEELRRASVRTRREPNTENIQALSQAIDQLSDDEANTMARAFSYFLHLANIAEDHDQQRLLKSKTSPSSLKHTLAMLNQEGISAAELYSALQQTNVVPVLTAHPTEVQRKSTLDLHQAIAQKLITYHQLDDEEEQEELAEELAAYIKILWLTRMLRANKLTVDNELDNVNNYFATTFLKAIPALYKQLNREVRHQFKTQFDELPSFLTMGSWIGGDRDGNPNVNADTLKSAFRKQAVTLFQHYLDELKTLGTELSMSTLLTDVSEALSEQSKLSIDRSPHRLDEPYRRVIINTYARLAATAKDFSDGKLQILNVQAATPYTSPQDFLADLQLIADSLRQHQAESIADLRLDTLIQSVKIFGFHLATVDLRQSSDVHEAVLTELYRRNRTTLQGKPLVYAELSEQEKVELLIAELHNPRPLVSPWQQYSEQTSKELLILQTAAQLRQRYGKRAIKQYIVSHTETLSDLLEILVLQQETGLISLETDEQGNPIPIQADDGLIVVPLFETIPDLEAGPNIMDQWLSIPLVKERVIKAQHGLQEVMLGYSDSNKDGGYLTSNWSLYKAEKALVEVFKKHAVRLRMFHGRGGAVGRGGGSSFDAILAQSPGSVAGQIRLTEQGEVIQNKYRSAALGKWHLEHLLSATLQTSVGKQASEPDLFMQEHQNLLEQLSQLSQRTYRQLVYGTEGFVNYFFAATPINEIAGLNIGSRPASRKKGQRIEDLRAIPWGFSWAQCRVLLPGWYGFGTAIHTYLEQGFDCEPNSRSDRLARLRHMAKGWRFFKTMLSNMEMVLAKSDLKIAEQYSTLVSDETLRHRIFSMIKHEHALTVKSLKEILDIEELLDNNKALANILQERFAYIDPLNYLQVEVIGRLRQHRAETQQNRYESLRDERSVHLTINGIAAGLRNSG</sequence>
<dbReference type="Pfam" id="PF00311">
    <property type="entry name" value="PEPcase"/>
    <property type="match status" value="1"/>
</dbReference>
<comment type="cofactor">
    <cofactor evidence="1 10">
        <name>Mg(2+)</name>
        <dbReference type="ChEBI" id="CHEBI:18420"/>
    </cofactor>
</comment>
<dbReference type="GO" id="GO:0015977">
    <property type="term" value="P:carbon fixation"/>
    <property type="evidence" value="ECO:0007669"/>
    <property type="project" value="UniProtKB-UniRule"/>
</dbReference>
<accession>A0A849P461</accession>
<dbReference type="EC" id="4.1.1.31" evidence="4 10"/>
<dbReference type="GO" id="GO:0006107">
    <property type="term" value="P:oxaloacetate metabolic process"/>
    <property type="evidence" value="ECO:0007669"/>
    <property type="project" value="UniProtKB-UniRule"/>
</dbReference>
<evidence type="ECO:0000313" key="14">
    <source>
        <dbReference type="Proteomes" id="UP000537862"/>
    </source>
</evidence>
<dbReference type="SUPFAM" id="SSF51621">
    <property type="entry name" value="Phosphoenolpyruvate/pyruvate domain"/>
    <property type="match status" value="1"/>
</dbReference>
<dbReference type="EMBL" id="JABGBN010000008">
    <property type="protein sequence ID" value="NOL52340.1"/>
    <property type="molecule type" value="Genomic_DNA"/>
</dbReference>
<dbReference type="InterPro" id="IPR022805">
    <property type="entry name" value="PEP_COase_bac/pln-type"/>
</dbReference>
<feature type="active site" evidence="10 12">
    <location>
        <position position="589"/>
    </location>
</feature>
<evidence type="ECO:0000256" key="4">
    <source>
        <dbReference type="ARBA" id="ARBA00012305"/>
    </source>
</evidence>
<comment type="subunit">
    <text evidence="10">Homotetramer.</text>
</comment>
<evidence type="ECO:0000256" key="2">
    <source>
        <dbReference type="ARBA" id="ARBA00003670"/>
    </source>
</evidence>
<evidence type="ECO:0000256" key="11">
    <source>
        <dbReference type="PROSITE-ProRule" id="PRU10111"/>
    </source>
</evidence>
<dbReference type="InterPro" id="IPR033129">
    <property type="entry name" value="PEPCASE_His_AS"/>
</dbReference>
<evidence type="ECO:0000256" key="1">
    <source>
        <dbReference type="ARBA" id="ARBA00001946"/>
    </source>
</evidence>
<evidence type="ECO:0000256" key="6">
    <source>
        <dbReference type="ARBA" id="ARBA00022842"/>
    </source>
</evidence>
<keyword evidence="7 10" id="KW-0456">Lyase</keyword>
<proteinExistence type="inferred from homology"/>
<dbReference type="NCBIfam" id="NF000584">
    <property type="entry name" value="PRK00009.1"/>
    <property type="match status" value="1"/>
</dbReference>
<name>A0A849P461_9BURK</name>
<dbReference type="Proteomes" id="UP000537862">
    <property type="component" value="Unassembled WGS sequence"/>
</dbReference>
<dbReference type="RefSeq" id="WP_171681032.1">
    <property type="nucleotide sequence ID" value="NZ_JABGBN010000008.1"/>
</dbReference>
<evidence type="ECO:0000256" key="3">
    <source>
        <dbReference type="ARBA" id="ARBA00008346"/>
    </source>
</evidence>
<dbReference type="HAMAP" id="MF_00595">
    <property type="entry name" value="PEPcase_type1"/>
    <property type="match status" value="1"/>
</dbReference>
<comment type="similarity">
    <text evidence="3 10">Belongs to the PEPCase type 1 family.</text>
</comment>
<evidence type="ECO:0000256" key="12">
    <source>
        <dbReference type="PROSITE-ProRule" id="PRU10112"/>
    </source>
</evidence>
<dbReference type="PANTHER" id="PTHR30523:SF6">
    <property type="entry name" value="PHOSPHOENOLPYRUVATE CARBOXYLASE"/>
    <property type="match status" value="1"/>
</dbReference>
<feature type="active site" evidence="10 11">
    <location>
        <position position="142"/>
    </location>
</feature>
<evidence type="ECO:0000256" key="7">
    <source>
        <dbReference type="ARBA" id="ARBA00023239"/>
    </source>
</evidence>
<dbReference type="GO" id="GO:0000287">
    <property type="term" value="F:magnesium ion binding"/>
    <property type="evidence" value="ECO:0007669"/>
    <property type="project" value="UniProtKB-UniRule"/>
</dbReference>
<keyword evidence="14" id="KW-1185">Reference proteome</keyword>
<dbReference type="PROSITE" id="PS00781">
    <property type="entry name" value="PEPCASE_1"/>
    <property type="match status" value="1"/>
</dbReference>
<reference evidence="13 14" key="1">
    <citation type="submission" date="2020-05" db="EMBL/GenBank/DDBJ databases">
        <authorList>
            <person name="Niu N."/>
        </authorList>
    </citation>
    <scope>NUCLEOTIDE SEQUENCE [LARGE SCALE GENOMIC DNA]</scope>
    <source>
        <strain evidence="13 14">3340-03</strain>
    </source>
</reference>
<dbReference type="InterPro" id="IPR015813">
    <property type="entry name" value="Pyrv/PenolPyrv_kinase-like_dom"/>
</dbReference>
<gene>
    <name evidence="10 13" type="primary">ppc</name>
    <name evidence="13" type="ORF">HKX39_09210</name>
</gene>
<dbReference type="PANTHER" id="PTHR30523">
    <property type="entry name" value="PHOSPHOENOLPYRUVATE CARBOXYLASE"/>
    <property type="match status" value="1"/>
</dbReference>
<dbReference type="GO" id="GO:0008964">
    <property type="term" value="F:phosphoenolpyruvate carboxylase activity"/>
    <property type="evidence" value="ECO:0007669"/>
    <property type="project" value="UniProtKB-UniRule"/>
</dbReference>
<evidence type="ECO:0000313" key="13">
    <source>
        <dbReference type="EMBL" id="NOL52340.1"/>
    </source>
</evidence>
<dbReference type="InterPro" id="IPR021135">
    <property type="entry name" value="PEP_COase"/>
</dbReference>